<reference evidence="3" key="2">
    <citation type="submission" date="2021-09" db="EMBL/GenBank/DDBJ databases">
        <authorList>
            <person name="Gilroy R."/>
        </authorList>
    </citation>
    <scope>NUCLEOTIDE SEQUENCE</scope>
    <source>
        <strain evidence="3">CHK171-7178</strain>
    </source>
</reference>
<dbReference type="GO" id="GO:0046872">
    <property type="term" value="F:metal ion binding"/>
    <property type="evidence" value="ECO:0007669"/>
    <property type="project" value="UniProtKB-KW"/>
</dbReference>
<comment type="caution">
    <text evidence="3">The sequence shown here is derived from an EMBL/GenBank/DDBJ whole genome shotgun (WGS) entry which is preliminary data.</text>
</comment>
<dbReference type="AlphaFoldDB" id="A0A921G2G2"/>
<organism evidence="3 4">
    <name type="scientific">Sporosarcina psychrophila</name>
    <name type="common">Bacillus psychrophilus</name>
    <dbReference type="NCBI Taxonomy" id="1476"/>
    <lineage>
        <taxon>Bacteria</taxon>
        <taxon>Bacillati</taxon>
        <taxon>Bacillota</taxon>
        <taxon>Bacilli</taxon>
        <taxon>Bacillales</taxon>
        <taxon>Caryophanaceae</taxon>
        <taxon>Sporosarcina</taxon>
    </lineage>
</organism>
<dbReference type="GO" id="GO:0016787">
    <property type="term" value="F:hydrolase activity"/>
    <property type="evidence" value="ECO:0007669"/>
    <property type="project" value="UniProtKB-KW"/>
</dbReference>
<evidence type="ECO:0000313" key="3">
    <source>
        <dbReference type="EMBL" id="HJF33454.1"/>
    </source>
</evidence>
<protein>
    <submittedName>
        <fullName evidence="3">Fumarylacetoacetate hydrolase family protein</fullName>
    </submittedName>
</protein>
<dbReference type="PANTHER" id="PTHR11820">
    <property type="entry name" value="ACYLPYRUVASE"/>
    <property type="match status" value="1"/>
</dbReference>
<reference evidence="3" key="1">
    <citation type="journal article" date="2021" name="PeerJ">
        <title>Extensive microbial diversity within the chicken gut microbiome revealed by metagenomics and culture.</title>
        <authorList>
            <person name="Gilroy R."/>
            <person name="Ravi A."/>
            <person name="Getino M."/>
            <person name="Pursley I."/>
            <person name="Horton D.L."/>
            <person name="Alikhan N.F."/>
            <person name="Baker D."/>
            <person name="Gharbi K."/>
            <person name="Hall N."/>
            <person name="Watson M."/>
            <person name="Adriaenssens E.M."/>
            <person name="Foster-Nyarko E."/>
            <person name="Jarju S."/>
            <person name="Secka A."/>
            <person name="Antonio M."/>
            <person name="Oren A."/>
            <person name="Chaudhuri R.R."/>
            <person name="La Ragione R."/>
            <person name="Hildebrand F."/>
            <person name="Pallen M.J."/>
        </authorList>
    </citation>
    <scope>NUCLEOTIDE SEQUENCE</scope>
    <source>
        <strain evidence="3">CHK171-7178</strain>
    </source>
</reference>
<feature type="domain" description="Fumarylacetoacetase-like C-terminal" evidence="2">
    <location>
        <begin position="47"/>
        <end position="251"/>
    </location>
</feature>
<keyword evidence="1" id="KW-0479">Metal-binding</keyword>
<dbReference type="InterPro" id="IPR036663">
    <property type="entry name" value="Fumarylacetoacetase_C_sf"/>
</dbReference>
<dbReference type="Proteomes" id="UP000698173">
    <property type="component" value="Unassembled WGS sequence"/>
</dbReference>
<dbReference type="InterPro" id="IPR011234">
    <property type="entry name" value="Fumarylacetoacetase-like_C"/>
</dbReference>
<name>A0A921G2G2_SPOPS</name>
<keyword evidence="3" id="KW-0378">Hydrolase</keyword>
<evidence type="ECO:0000313" key="4">
    <source>
        <dbReference type="Proteomes" id="UP000698173"/>
    </source>
</evidence>
<dbReference type="Gene3D" id="3.90.850.10">
    <property type="entry name" value="Fumarylacetoacetase-like, C-terminal domain"/>
    <property type="match status" value="1"/>
</dbReference>
<dbReference type="SUPFAM" id="SSF56529">
    <property type="entry name" value="FAH"/>
    <property type="match status" value="1"/>
</dbReference>
<dbReference type="EMBL" id="DYWT01000259">
    <property type="protein sequence ID" value="HJF33454.1"/>
    <property type="molecule type" value="Genomic_DNA"/>
</dbReference>
<accession>A0A921G2G2</accession>
<dbReference type="NCBIfam" id="TIGR02305">
    <property type="entry name" value="HpaG-N-term"/>
    <property type="match status" value="1"/>
</dbReference>
<dbReference type="InterPro" id="IPR012686">
    <property type="entry name" value="HPA_isomer/decarb_N"/>
</dbReference>
<sequence>MSGARIKVLGKRDPLSVNVTAETNTVIIGDDVLNANEIQFDIPITGTVYGTLLNYEGALERLGKAIHDKPYNAPPIAPVLYIKPANTFNRHGAAIAMPAGIDKLEMGAALGLVIGKKAVAVDEEAALTYVAGYTIVNDVSVPHDSVYRPAVQYNARDGFCPIGPWIIDRHEVQNPDDLTIRVFINDELRQKNSTTNLIRSVPRLLADVTEFMTLSPGDVLLVGVPEEAPQARGGDKIRIEIAGIGSLENFIVDEREFKWRGTV</sequence>
<dbReference type="GO" id="GO:0018800">
    <property type="term" value="F:5-oxopent-3-ene-1,2,5-tricarboxylate decarboxylase activity"/>
    <property type="evidence" value="ECO:0007669"/>
    <property type="project" value="InterPro"/>
</dbReference>
<dbReference type="GO" id="GO:0008704">
    <property type="term" value="F:5-carboxymethyl-2-hydroxymuconate delta-isomerase activity"/>
    <property type="evidence" value="ECO:0007669"/>
    <property type="project" value="InterPro"/>
</dbReference>
<evidence type="ECO:0000259" key="2">
    <source>
        <dbReference type="Pfam" id="PF01557"/>
    </source>
</evidence>
<proteinExistence type="predicted"/>
<evidence type="ECO:0000256" key="1">
    <source>
        <dbReference type="ARBA" id="ARBA00022723"/>
    </source>
</evidence>
<dbReference type="PANTHER" id="PTHR11820:SF114">
    <property type="entry name" value="4-HYDROXYPHENYLACETATE CATABOLISM PROTEIN"/>
    <property type="match status" value="1"/>
</dbReference>
<gene>
    <name evidence="3" type="ORF">K8V56_16960</name>
</gene>
<dbReference type="Pfam" id="PF01557">
    <property type="entry name" value="FAA_hydrolase"/>
    <property type="match status" value="1"/>
</dbReference>